<evidence type="ECO:0000313" key="1">
    <source>
        <dbReference type="EMBL" id="GBP73145.1"/>
    </source>
</evidence>
<dbReference type="AlphaFoldDB" id="A0A4C1YFL8"/>
<organism evidence="1 2">
    <name type="scientific">Eumeta variegata</name>
    <name type="common">Bagworm moth</name>
    <name type="synonym">Eumeta japonica</name>
    <dbReference type="NCBI Taxonomy" id="151549"/>
    <lineage>
        <taxon>Eukaryota</taxon>
        <taxon>Metazoa</taxon>
        <taxon>Ecdysozoa</taxon>
        <taxon>Arthropoda</taxon>
        <taxon>Hexapoda</taxon>
        <taxon>Insecta</taxon>
        <taxon>Pterygota</taxon>
        <taxon>Neoptera</taxon>
        <taxon>Endopterygota</taxon>
        <taxon>Lepidoptera</taxon>
        <taxon>Glossata</taxon>
        <taxon>Ditrysia</taxon>
        <taxon>Tineoidea</taxon>
        <taxon>Psychidae</taxon>
        <taxon>Oiketicinae</taxon>
        <taxon>Eumeta</taxon>
    </lineage>
</organism>
<accession>A0A4C1YFL8</accession>
<evidence type="ECO:0000313" key="2">
    <source>
        <dbReference type="Proteomes" id="UP000299102"/>
    </source>
</evidence>
<sequence>MGVQSHCKALRSKPPLGWIFQSILEGQKGTQVAGSDHRHPCTFAISEGSPTRFGLTERNRISVWERIVGGGADSRNSYSLDGTELWNLVLHVCENVISHYPISLLQPSRPQHGATTSK</sequence>
<name>A0A4C1YFL8_EUMVA</name>
<keyword evidence="2" id="KW-1185">Reference proteome</keyword>
<comment type="caution">
    <text evidence="1">The sequence shown here is derived from an EMBL/GenBank/DDBJ whole genome shotgun (WGS) entry which is preliminary data.</text>
</comment>
<protein>
    <submittedName>
        <fullName evidence="1">Uncharacterized protein</fullName>
    </submittedName>
</protein>
<gene>
    <name evidence="1" type="ORF">EVAR_52572_1</name>
</gene>
<proteinExistence type="predicted"/>
<dbReference type="Proteomes" id="UP000299102">
    <property type="component" value="Unassembled WGS sequence"/>
</dbReference>
<reference evidence="1 2" key="1">
    <citation type="journal article" date="2019" name="Commun. Biol.">
        <title>The bagworm genome reveals a unique fibroin gene that provides high tensile strength.</title>
        <authorList>
            <person name="Kono N."/>
            <person name="Nakamura H."/>
            <person name="Ohtoshi R."/>
            <person name="Tomita M."/>
            <person name="Numata K."/>
            <person name="Arakawa K."/>
        </authorList>
    </citation>
    <scope>NUCLEOTIDE SEQUENCE [LARGE SCALE GENOMIC DNA]</scope>
</reference>
<dbReference type="EMBL" id="BGZK01001163">
    <property type="protein sequence ID" value="GBP73145.1"/>
    <property type="molecule type" value="Genomic_DNA"/>
</dbReference>